<keyword evidence="11" id="KW-0443">Lipid metabolism</keyword>
<keyword evidence="14" id="KW-0753">Steroid metabolism</keyword>
<dbReference type="Proteomes" id="UP000830671">
    <property type="component" value="Chromosome 7"/>
</dbReference>
<evidence type="ECO:0000256" key="2">
    <source>
        <dbReference type="ARBA" id="ARBA00004370"/>
    </source>
</evidence>
<dbReference type="CDD" id="cd00683">
    <property type="entry name" value="Trans_IPPS_HH"/>
    <property type="match status" value="1"/>
</dbReference>
<dbReference type="EC" id="2.5.1.21" evidence="4 15"/>
<evidence type="ECO:0000256" key="8">
    <source>
        <dbReference type="ARBA" id="ARBA00022955"/>
    </source>
</evidence>
<evidence type="ECO:0000256" key="12">
    <source>
        <dbReference type="ARBA" id="ARBA00023136"/>
    </source>
</evidence>
<dbReference type="GO" id="GO:0045338">
    <property type="term" value="P:farnesyl diphosphate metabolic process"/>
    <property type="evidence" value="ECO:0007669"/>
    <property type="project" value="InterPro"/>
</dbReference>
<dbReference type="InterPro" id="IPR044844">
    <property type="entry name" value="Trans_IPPS_euk-type"/>
</dbReference>
<keyword evidence="9 15" id="KW-1133">Transmembrane helix</keyword>
<dbReference type="SFLD" id="SFLDG01018">
    <property type="entry name" value="Squalene/Phytoene_Synthase_Lik"/>
    <property type="match status" value="1"/>
</dbReference>
<dbReference type="InterPro" id="IPR019845">
    <property type="entry name" value="Squalene/phytoene_synthase_CS"/>
</dbReference>
<comment type="pathway">
    <text evidence="15">Terpene metabolism; lanosterol biosynthesis; lanosterol from farnesyl diphosphate: step 1/3.</text>
</comment>
<evidence type="ECO:0000256" key="4">
    <source>
        <dbReference type="ARBA" id="ARBA00012373"/>
    </source>
</evidence>
<evidence type="ECO:0000313" key="17">
    <source>
        <dbReference type="Proteomes" id="UP000830671"/>
    </source>
</evidence>
<dbReference type="SFLD" id="SFLDS00005">
    <property type="entry name" value="Isoprenoid_Synthase_Type_I"/>
    <property type="match status" value="1"/>
</dbReference>
<evidence type="ECO:0000256" key="15">
    <source>
        <dbReference type="RuleBase" id="RU368088"/>
    </source>
</evidence>
<dbReference type="FunFam" id="1.10.600.10:FF:000003">
    <property type="entry name" value="Farnesyl-diphosphate farnesyltransferase 1"/>
    <property type="match status" value="1"/>
</dbReference>
<keyword evidence="5" id="KW-0444">Lipid biosynthesis</keyword>
<evidence type="ECO:0000256" key="3">
    <source>
        <dbReference type="ARBA" id="ARBA00006251"/>
    </source>
</evidence>
<comment type="subcellular location">
    <subcellularLocation>
        <location evidence="2">Membrane</location>
    </subcellularLocation>
</comment>
<dbReference type="PROSITE" id="PS01044">
    <property type="entry name" value="SQUALEN_PHYTOEN_SYN_1"/>
    <property type="match status" value="1"/>
</dbReference>
<dbReference type="GO" id="GO:0006696">
    <property type="term" value="P:ergosterol biosynthetic process"/>
    <property type="evidence" value="ECO:0007669"/>
    <property type="project" value="TreeGrafter"/>
</dbReference>
<comment type="cofactor">
    <cofactor evidence="1 15">
        <name>Mg(2+)</name>
        <dbReference type="ChEBI" id="CHEBI:18420"/>
    </cofactor>
</comment>
<dbReference type="GeneID" id="73348216"/>
<organism evidence="16 17">
    <name type="scientific">Colletotrichum lupini</name>
    <dbReference type="NCBI Taxonomy" id="145971"/>
    <lineage>
        <taxon>Eukaryota</taxon>
        <taxon>Fungi</taxon>
        <taxon>Dikarya</taxon>
        <taxon>Ascomycota</taxon>
        <taxon>Pezizomycotina</taxon>
        <taxon>Sordariomycetes</taxon>
        <taxon>Hypocreomycetidae</taxon>
        <taxon>Glomerellales</taxon>
        <taxon>Glomerellaceae</taxon>
        <taxon>Colletotrichum</taxon>
        <taxon>Colletotrichum acutatum species complex</taxon>
    </lineage>
</organism>
<comment type="catalytic activity">
    <reaction evidence="15">
        <text>2 (2E,6E)-farnesyl diphosphate + NADPH + H(+) = squalene + 2 diphosphate + NADP(+)</text>
        <dbReference type="Rhea" id="RHEA:32295"/>
        <dbReference type="ChEBI" id="CHEBI:15378"/>
        <dbReference type="ChEBI" id="CHEBI:15440"/>
        <dbReference type="ChEBI" id="CHEBI:33019"/>
        <dbReference type="ChEBI" id="CHEBI:57783"/>
        <dbReference type="ChEBI" id="CHEBI:58349"/>
        <dbReference type="ChEBI" id="CHEBI:175763"/>
        <dbReference type="EC" id="2.5.1.21"/>
    </reaction>
</comment>
<proteinExistence type="inferred from homology"/>
<dbReference type="InterPro" id="IPR002060">
    <property type="entry name" value="Squ/phyt_synthse"/>
</dbReference>
<dbReference type="PANTHER" id="PTHR11626:SF2">
    <property type="entry name" value="SQUALENE SYNTHASE"/>
    <property type="match status" value="1"/>
</dbReference>
<evidence type="ECO:0000256" key="13">
    <source>
        <dbReference type="ARBA" id="ARBA00023166"/>
    </source>
</evidence>
<dbReference type="GO" id="GO:0055056">
    <property type="term" value="F:D-glucose transmembrane transporter activity"/>
    <property type="evidence" value="ECO:0007669"/>
    <property type="project" value="UniProtKB-UniRule"/>
</dbReference>
<comment type="similarity">
    <text evidence="3 15">Belongs to the phytoene/squalene synthase family.</text>
</comment>
<keyword evidence="17" id="KW-1185">Reference proteome</keyword>
<name>A0A9Q8T4P4_9PEZI</name>
<keyword evidence="10" id="KW-0756">Sterol biosynthesis</keyword>
<evidence type="ECO:0000256" key="5">
    <source>
        <dbReference type="ARBA" id="ARBA00022516"/>
    </source>
</evidence>
<accession>A0A9Q8T4P4</accession>
<dbReference type="KEGG" id="clup:CLUP02_14275"/>
<dbReference type="Pfam" id="PF00494">
    <property type="entry name" value="SQS_PSY"/>
    <property type="match status" value="1"/>
</dbReference>
<keyword evidence="13" id="KW-1207">Sterol metabolism</keyword>
<sequence length="600" mass="68929">MTADNFFPSYSSAVLLLNPRLPFIQGQQSSLLVDSSPRNSPCPPCYKTHAKFEVIDWNVSKKAEAETTCQRLRAQTFNPQPTTNPHIASYLDSTSFFRRQLLKPLRYCPILAIRRPPRRQTAIMGVIYYLLHPNQLRSIIQWKVWHDPVHHRDPSKEDPTLKSCFEFLNKTSRSFSAVIQELNPELLVPVCLFYLVLRGLDTIEDDMTLDIKEKEPLLRQFDKYMETDGWTFTKNGPNEKDRELLVHFDDVVTELKKIKKPYYEIIKDITIKMGNGMADYALNAEHNENGVATIKEYELYCHYVAGLVGDGLTRLFVEGNMANPKLLERPALTESMGQFLQKTNIIRDVHEDYLDKRRFWPKEIWSKHVDTWDDLFKPENLPKALECSSEMVLNALKHTEECLFYMAGIKDQSVFNFVAIPQSMAIATLELVFRNPAIFSSHIKITKGDACYLMTKSTQNLQIVCEVFRDYTRRIHKKNDPRDPNYVQISVQCGKIEQFIDSLFPRQDPKLLGDAAKQKERGQPGMDAGEAFVLGGMVLLTLFFVSGLMIGTAWFFGARFDSLWKTDSIYWPGSETGAATPIEHKELSFRLLAAGMATKY</sequence>
<dbReference type="InterPro" id="IPR008949">
    <property type="entry name" value="Isoprenoid_synthase_dom_sf"/>
</dbReference>
<feature type="transmembrane region" description="Helical" evidence="15">
    <location>
        <begin position="531"/>
        <end position="556"/>
    </location>
</feature>
<dbReference type="GO" id="GO:0051996">
    <property type="term" value="F:squalene synthase [NAD(P)H] activity"/>
    <property type="evidence" value="ECO:0007669"/>
    <property type="project" value="UniProtKB-UniRule"/>
</dbReference>
<protein>
    <recommendedName>
        <fullName evidence="4 15">Squalene synthase</fullName>
        <shortName evidence="15">SQS</shortName>
        <shortName evidence="15">SS</shortName>
        <ecNumber evidence="4 15">2.5.1.21</ecNumber>
    </recommendedName>
</protein>
<comment type="catalytic activity">
    <reaction evidence="15">
        <text>2 (2E,6E)-farnesyl diphosphate + NADH + H(+) = squalene + 2 diphosphate + NAD(+)</text>
        <dbReference type="Rhea" id="RHEA:32299"/>
        <dbReference type="ChEBI" id="CHEBI:15378"/>
        <dbReference type="ChEBI" id="CHEBI:15440"/>
        <dbReference type="ChEBI" id="CHEBI:33019"/>
        <dbReference type="ChEBI" id="CHEBI:57540"/>
        <dbReference type="ChEBI" id="CHEBI:57945"/>
        <dbReference type="ChEBI" id="CHEBI:175763"/>
        <dbReference type="EC" id="2.5.1.21"/>
    </reaction>
</comment>
<dbReference type="Gene3D" id="1.10.600.10">
    <property type="entry name" value="Farnesyl Diphosphate Synthase"/>
    <property type="match status" value="1"/>
</dbReference>
<dbReference type="InterPro" id="IPR006449">
    <property type="entry name" value="Squal_synth-like"/>
</dbReference>
<keyword evidence="12 15" id="KW-0472">Membrane</keyword>
<dbReference type="SUPFAM" id="SSF48576">
    <property type="entry name" value="Terpenoid synthases"/>
    <property type="match status" value="1"/>
</dbReference>
<dbReference type="PROSITE" id="PS01045">
    <property type="entry name" value="SQUALEN_PHYTOEN_SYN_2"/>
    <property type="match status" value="1"/>
</dbReference>
<evidence type="ECO:0000256" key="7">
    <source>
        <dbReference type="ARBA" id="ARBA00022692"/>
    </source>
</evidence>
<dbReference type="GO" id="GO:0005789">
    <property type="term" value="C:endoplasmic reticulum membrane"/>
    <property type="evidence" value="ECO:0007669"/>
    <property type="project" value="TreeGrafter"/>
</dbReference>
<dbReference type="AlphaFoldDB" id="A0A9Q8T4P4"/>
<evidence type="ECO:0000256" key="14">
    <source>
        <dbReference type="ARBA" id="ARBA00023221"/>
    </source>
</evidence>
<keyword evidence="8" id="KW-0752">Steroid biosynthesis</keyword>
<dbReference type="EMBL" id="CP019479">
    <property type="protein sequence ID" value="UQC88750.1"/>
    <property type="molecule type" value="Genomic_DNA"/>
</dbReference>
<dbReference type="NCBIfam" id="TIGR01559">
    <property type="entry name" value="squal_synth"/>
    <property type="match status" value="1"/>
</dbReference>
<evidence type="ECO:0000256" key="6">
    <source>
        <dbReference type="ARBA" id="ARBA00022679"/>
    </source>
</evidence>
<evidence type="ECO:0000313" key="16">
    <source>
        <dbReference type="EMBL" id="UQC88750.1"/>
    </source>
</evidence>
<gene>
    <name evidence="16" type="ORF">CLUP02_14275</name>
</gene>
<keyword evidence="6 15" id="KW-0808">Transferase</keyword>
<reference evidence="16" key="1">
    <citation type="journal article" date="2021" name="Mol. Plant Microbe Interact.">
        <title>Complete Genome Sequence of the Plant-Pathogenic Fungus Colletotrichum lupini.</title>
        <authorList>
            <person name="Baroncelli R."/>
            <person name="Pensec F."/>
            <person name="Da Lio D."/>
            <person name="Boufleur T."/>
            <person name="Vicente I."/>
            <person name="Sarrocco S."/>
            <person name="Picot A."/>
            <person name="Baraldi E."/>
            <person name="Sukno S."/>
            <person name="Thon M."/>
            <person name="Le Floch G."/>
        </authorList>
    </citation>
    <scope>NUCLEOTIDE SEQUENCE</scope>
    <source>
        <strain evidence="16">IMI 504893</strain>
    </source>
</reference>
<evidence type="ECO:0000256" key="9">
    <source>
        <dbReference type="ARBA" id="ARBA00022989"/>
    </source>
</evidence>
<dbReference type="RefSeq" id="XP_049150352.1">
    <property type="nucleotide sequence ID" value="XM_049293206.1"/>
</dbReference>
<evidence type="ECO:0000256" key="11">
    <source>
        <dbReference type="ARBA" id="ARBA00023098"/>
    </source>
</evidence>
<evidence type="ECO:0000256" key="1">
    <source>
        <dbReference type="ARBA" id="ARBA00001946"/>
    </source>
</evidence>
<evidence type="ECO:0000256" key="10">
    <source>
        <dbReference type="ARBA" id="ARBA00023011"/>
    </source>
</evidence>
<comment type="function">
    <text evidence="15">Catalyzes the condensation of 2 farnesyl pyrophosphate (FPP) moieties to form squalene.</text>
</comment>
<keyword evidence="7 15" id="KW-0812">Transmembrane</keyword>
<dbReference type="InterPro" id="IPR033904">
    <property type="entry name" value="Trans_IPPS_HH"/>
</dbReference>
<dbReference type="PANTHER" id="PTHR11626">
    <property type="entry name" value="FARNESYL-DIPHOSPHATE FARNESYLTRANSFERASE"/>
    <property type="match status" value="1"/>
</dbReference>